<dbReference type="GO" id="GO:0016740">
    <property type="term" value="F:transferase activity"/>
    <property type="evidence" value="ECO:0007669"/>
    <property type="project" value="UniProtKB-KW"/>
</dbReference>
<dbReference type="Proteomes" id="UP000665020">
    <property type="component" value="Chromosome"/>
</dbReference>
<dbReference type="PANTHER" id="PTHR36836:SF1">
    <property type="entry name" value="COLANIC ACID BIOSYNTHESIS PROTEIN WCAK"/>
    <property type="match status" value="1"/>
</dbReference>
<dbReference type="AlphaFoldDB" id="A0A8A7K5F7"/>
<dbReference type="PANTHER" id="PTHR36836">
    <property type="entry name" value="COLANIC ACID BIOSYNTHESIS PROTEIN WCAK"/>
    <property type="match status" value="1"/>
</dbReference>
<sequence length="370" mass="40626">MAKIVISGYYGFDNMGDEAVLNAMLISFRELADQLEIVVLSGAPQKTAARYGVKAVKRNNYREVFKEIKSCDLFISGGGSLLQDVTGWKSIPFYLGQLMLASLLGKKTMLFGQGIGPIKSKLYRQLAALIIKKVDLVTVRDEESRDFLIGLGLKGKDIAVTADPVFCLSPGDNKQIQGRELLAEEGIKADSKLIGISVRPWAGEGYLKEIAKAVKELSAVNDGEVLIIPMHPAYDLTVSEKLLELLDGQVNILSGDYTPLEMIAIFGELDFLLGVRLHSLIFSLIQGIPFVAISYDPKVDSLLKSLRITAGMDINKLNGDTLKRVCQTVLSNTEQFNLVIEGQLVRLRKKALWNTEFALGLLGDDSIDRS</sequence>
<keyword evidence="3" id="KW-1185">Reference proteome</keyword>
<evidence type="ECO:0000259" key="1">
    <source>
        <dbReference type="Pfam" id="PF04230"/>
    </source>
</evidence>
<dbReference type="NCBIfam" id="TIGR03609">
    <property type="entry name" value="S_layer_CsaB"/>
    <property type="match status" value="1"/>
</dbReference>
<evidence type="ECO:0000313" key="3">
    <source>
        <dbReference type="Proteomes" id="UP000665020"/>
    </source>
</evidence>
<dbReference type="EMBL" id="CP046640">
    <property type="protein sequence ID" value="QTL97003.1"/>
    <property type="molecule type" value="Genomic_DNA"/>
</dbReference>
<accession>A0A8A7K5F7</accession>
<keyword evidence="2" id="KW-0808">Transferase</keyword>
<proteinExistence type="predicted"/>
<protein>
    <submittedName>
        <fullName evidence="2">Polysaccharide pyruvyl transferase CsaB</fullName>
    </submittedName>
</protein>
<evidence type="ECO:0000313" key="2">
    <source>
        <dbReference type="EMBL" id="QTL97003.1"/>
    </source>
</evidence>
<dbReference type="SUPFAM" id="SSF53756">
    <property type="entry name" value="UDP-Glycosyltransferase/glycogen phosphorylase"/>
    <property type="match status" value="1"/>
</dbReference>
<organism evidence="2 3">
    <name type="scientific">Iocasia fonsfrigidae</name>
    <dbReference type="NCBI Taxonomy" id="2682810"/>
    <lineage>
        <taxon>Bacteria</taxon>
        <taxon>Bacillati</taxon>
        <taxon>Bacillota</taxon>
        <taxon>Clostridia</taxon>
        <taxon>Halanaerobiales</taxon>
        <taxon>Halanaerobiaceae</taxon>
        <taxon>Iocasia</taxon>
    </lineage>
</organism>
<dbReference type="KEGG" id="ifn:GM661_02920"/>
<dbReference type="RefSeq" id="WP_230868667.1">
    <property type="nucleotide sequence ID" value="NZ_CP046640.1"/>
</dbReference>
<dbReference type="Pfam" id="PF04230">
    <property type="entry name" value="PS_pyruv_trans"/>
    <property type="match status" value="1"/>
</dbReference>
<gene>
    <name evidence="2" type="primary">csaB</name>
    <name evidence="2" type="ORF">GM661_02920</name>
</gene>
<dbReference type="InterPro" id="IPR019896">
    <property type="entry name" value="Polysacch_pyruvyl_Trfase_CsaB"/>
</dbReference>
<reference evidence="2" key="1">
    <citation type="submission" date="2019-12" db="EMBL/GenBank/DDBJ databases">
        <authorList>
            <person name="zhang j."/>
            <person name="sun C.M."/>
        </authorList>
    </citation>
    <scope>NUCLEOTIDE SEQUENCE</scope>
    <source>
        <strain evidence="2">NS-1</strain>
    </source>
</reference>
<feature type="domain" description="Polysaccharide pyruvyl transferase" evidence="1">
    <location>
        <begin position="14"/>
        <end position="297"/>
    </location>
</feature>
<dbReference type="InterPro" id="IPR007345">
    <property type="entry name" value="Polysacch_pyruvyl_Trfase"/>
</dbReference>
<name>A0A8A7K5F7_9FIRM</name>